<evidence type="ECO:0000313" key="2">
    <source>
        <dbReference type="EMBL" id="MBP0115584.1"/>
    </source>
</evidence>
<dbReference type="EMBL" id="JAGIKT010000087">
    <property type="protein sequence ID" value="MBP0115584.1"/>
    <property type="molecule type" value="Genomic_DNA"/>
</dbReference>
<dbReference type="Pfam" id="PF20172">
    <property type="entry name" value="DUF6538"/>
    <property type="match status" value="1"/>
</dbReference>
<accession>A0ABS4A596</accession>
<name>A0ABS4A596_9BRAD</name>
<dbReference type="RefSeq" id="WP_209296382.1">
    <property type="nucleotide sequence ID" value="NZ_JAGIKT010000087.1"/>
</dbReference>
<gene>
    <name evidence="2" type="ORF">JWS04_31870</name>
</gene>
<sequence length="136" mass="14918">MACPTKRPGSDNWYFRKRIPADVQAILADLPKTQRPAHWYKDQISISLGTADRSIAKATCPDVAAQVERTMAALRAGPKPRNVNKINAPLSGELYMGLAEVLEGNSNSERAIVTVPENVGRKIKSECASRGRPAYR</sequence>
<reference evidence="2 3" key="1">
    <citation type="submission" date="2021-03" db="EMBL/GenBank/DDBJ databases">
        <title>Genome Sequence of Bradyrhizobium vignae strain ISRA400.</title>
        <authorList>
            <person name="Tisa L.S."/>
            <person name="Svistoonoff S."/>
            <person name="Hocher V."/>
            <person name="Fall S."/>
            <person name="Zaiya A."/>
            <person name="Naing D."/>
            <person name="Niang N."/>
            <person name="Diouf A."/>
            <person name="Dasylva M.C."/>
            <person name="Toure O."/>
            <person name="Gueye M."/>
            <person name="Gully D."/>
            <person name="Tisseyre P."/>
            <person name="Simpson S."/>
            <person name="Morris K."/>
            <person name="Thomas W.K."/>
        </authorList>
    </citation>
    <scope>NUCLEOTIDE SEQUENCE [LARGE SCALE GENOMIC DNA]</scope>
    <source>
        <strain evidence="2 3">ISRA400</strain>
    </source>
</reference>
<evidence type="ECO:0000259" key="1">
    <source>
        <dbReference type="Pfam" id="PF20172"/>
    </source>
</evidence>
<proteinExistence type="predicted"/>
<dbReference type="InterPro" id="IPR046668">
    <property type="entry name" value="DUF6538"/>
</dbReference>
<feature type="domain" description="DUF6538" evidence="1">
    <location>
        <begin position="10"/>
        <end position="75"/>
    </location>
</feature>
<protein>
    <recommendedName>
        <fullName evidence="1">DUF6538 domain-containing protein</fullName>
    </recommendedName>
</protein>
<dbReference type="Proteomes" id="UP000669317">
    <property type="component" value="Unassembled WGS sequence"/>
</dbReference>
<organism evidence="2 3">
    <name type="scientific">Bradyrhizobium vignae</name>
    <dbReference type="NCBI Taxonomy" id="1549949"/>
    <lineage>
        <taxon>Bacteria</taxon>
        <taxon>Pseudomonadati</taxon>
        <taxon>Pseudomonadota</taxon>
        <taxon>Alphaproteobacteria</taxon>
        <taxon>Hyphomicrobiales</taxon>
        <taxon>Nitrobacteraceae</taxon>
        <taxon>Bradyrhizobium</taxon>
    </lineage>
</organism>
<keyword evidence="3" id="KW-1185">Reference proteome</keyword>
<evidence type="ECO:0000313" key="3">
    <source>
        <dbReference type="Proteomes" id="UP000669317"/>
    </source>
</evidence>
<comment type="caution">
    <text evidence="2">The sequence shown here is derived from an EMBL/GenBank/DDBJ whole genome shotgun (WGS) entry which is preliminary data.</text>
</comment>